<keyword evidence="3" id="KW-1185">Reference proteome</keyword>
<reference evidence="2 3" key="1">
    <citation type="submission" date="2020-04" db="EMBL/GenBank/DDBJ databases">
        <title>Chromosome-level genome assembly of a cyprinid fish Onychostoma macrolepis by integration of Nanopore Sequencing, Bionano and Hi-C technology.</title>
        <authorList>
            <person name="Wang D."/>
        </authorList>
    </citation>
    <scope>NUCLEOTIDE SEQUENCE [LARGE SCALE GENOMIC DNA]</scope>
    <source>
        <strain evidence="2">SWU-2019</strain>
        <tissue evidence="2">Muscle</tissue>
    </source>
</reference>
<dbReference type="Proteomes" id="UP000579812">
    <property type="component" value="Unassembled WGS sequence"/>
</dbReference>
<feature type="compositionally biased region" description="Basic and acidic residues" evidence="1">
    <location>
        <begin position="152"/>
        <end position="162"/>
    </location>
</feature>
<evidence type="ECO:0000313" key="2">
    <source>
        <dbReference type="EMBL" id="KAF4109025.1"/>
    </source>
</evidence>
<evidence type="ECO:0000256" key="1">
    <source>
        <dbReference type="SAM" id="MobiDB-lite"/>
    </source>
</evidence>
<organism evidence="2 3">
    <name type="scientific">Onychostoma macrolepis</name>
    <dbReference type="NCBI Taxonomy" id="369639"/>
    <lineage>
        <taxon>Eukaryota</taxon>
        <taxon>Metazoa</taxon>
        <taxon>Chordata</taxon>
        <taxon>Craniata</taxon>
        <taxon>Vertebrata</taxon>
        <taxon>Euteleostomi</taxon>
        <taxon>Actinopterygii</taxon>
        <taxon>Neopterygii</taxon>
        <taxon>Teleostei</taxon>
        <taxon>Ostariophysi</taxon>
        <taxon>Cypriniformes</taxon>
        <taxon>Cyprinidae</taxon>
        <taxon>Acrossocheilinae</taxon>
        <taxon>Onychostoma</taxon>
    </lineage>
</organism>
<accession>A0A7J6CR12</accession>
<comment type="caution">
    <text evidence="2">The sequence shown here is derived from an EMBL/GenBank/DDBJ whole genome shotgun (WGS) entry which is preliminary data.</text>
</comment>
<feature type="region of interest" description="Disordered" evidence="1">
    <location>
        <begin position="195"/>
        <end position="217"/>
    </location>
</feature>
<feature type="region of interest" description="Disordered" evidence="1">
    <location>
        <begin position="129"/>
        <end position="162"/>
    </location>
</feature>
<name>A0A7J6CR12_9TELE</name>
<proteinExistence type="predicted"/>
<protein>
    <submittedName>
        <fullName evidence="2">Uncharacterized protein</fullName>
    </submittedName>
</protein>
<sequence length="217" mass="25062">MEKEKEKVKGLYREKLNNTAKQRYLEKLFDINNIDPYDLPSATAGQILPILDKLKKKFKVEEDDSAFKRAIKEKVWTDLSPRYTYERNYDLQRFLEEATALDVRFKSKVQHEAVWAPLEKEAVTFASRNKGGEVTQEEKGEELLQQEEEEEQDHRFTEDRKPAAATAHTALGELFKDEDQALLVLERVKMDVRGPSVTEKAKKEIQPSGCRDGLSSV</sequence>
<dbReference type="AlphaFoldDB" id="A0A7J6CR12"/>
<evidence type="ECO:0000313" key="3">
    <source>
        <dbReference type="Proteomes" id="UP000579812"/>
    </source>
</evidence>
<gene>
    <name evidence="2" type="ORF">G5714_010098</name>
</gene>
<dbReference type="EMBL" id="JAAMOB010000009">
    <property type="protein sequence ID" value="KAF4109025.1"/>
    <property type="molecule type" value="Genomic_DNA"/>
</dbReference>